<dbReference type="InterPro" id="IPR027417">
    <property type="entry name" value="P-loop_NTPase"/>
</dbReference>
<evidence type="ECO:0000313" key="3">
    <source>
        <dbReference type="EMBL" id="EER39516.1"/>
    </source>
</evidence>
<dbReference type="STRING" id="544712.C6HK90"/>
<evidence type="ECO:0000313" key="4">
    <source>
        <dbReference type="Proteomes" id="UP000002624"/>
    </source>
</evidence>
<accession>C6HK90</accession>
<dbReference type="HOGENOM" id="CLU_813705_0_0_1"/>
<dbReference type="PANTHER" id="PTHR14074:SF16">
    <property type="entry name" value="ANTIVIRAL INNATE IMMUNE RESPONSE RECEPTOR RIG-I"/>
    <property type="match status" value="1"/>
</dbReference>
<dbReference type="AlphaFoldDB" id="C6HK90"/>
<dbReference type="InterPro" id="IPR011545">
    <property type="entry name" value="DEAD/DEAH_box_helicase_dom"/>
</dbReference>
<feature type="region of interest" description="Disordered" evidence="1">
    <location>
        <begin position="1"/>
        <end position="22"/>
    </location>
</feature>
<dbReference type="InterPro" id="IPR051363">
    <property type="entry name" value="RLR_Helicase"/>
</dbReference>
<proteinExistence type="predicted"/>
<dbReference type="SUPFAM" id="SSF52540">
    <property type="entry name" value="P-loop containing nucleoside triphosphate hydrolases"/>
    <property type="match status" value="1"/>
</dbReference>
<gene>
    <name evidence="3" type="ORF">HCDG_06621</name>
</gene>
<dbReference type="InterPro" id="IPR014001">
    <property type="entry name" value="Helicase_ATP-bd"/>
</dbReference>
<protein>
    <submittedName>
        <fullName evidence="3">Dicer-like protein</fullName>
    </submittedName>
</protein>
<organism evidence="3 4">
    <name type="scientific">Ajellomyces capsulatus (strain H143)</name>
    <name type="common">Darling's disease fungus</name>
    <name type="synonym">Histoplasma capsulatum</name>
    <dbReference type="NCBI Taxonomy" id="544712"/>
    <lineage>
        <taxon>Eukaryota</taxon>
        <taxon>Fungi</taxon>
        <taxon>Dikarya</taxon>
        <taxon>Ascomycota</taxon>
        <taxon>Pezizomycotina</taxon>
        <taxon>Eurotiomycetes</taxon>
        <taxon>Eurotiomycetidae</taxon>
        <taxon>Onygenales</taxon>
        <taxon>Ajellomycetaceae</taxon>
        <taxon>Histoplasma</taxon>
    </lineage>
</organism>
<dbReference type="Gene3D" id="3.40.50.300">
    <property type="entry name" value="P-loop containing nucleotide triphosphate hydrolases"/>
    <property type="match status" value="1"/>
</dbReference>
<sequence length="341" mass="39058">MPAPRADSRNGQKRRKTLTESNDVLADSKLNTGVMENGLNSTPVIKPRAYQLEMLEASLRENIIIAMDTGSGKTQVAILRIRHELETCAAHKFVWFLTPTVALAEQQHKSISQQLSAYETRLLLGSDNVNYWSTKKIWDDILLNIRIVVSTPQVLLDAMTHGFVTMPQIALLVFDEGMSSFHGCYMYCTSANWTSAIEDNLNARCETPRIHREELMRYVHRPELCTVNFQEDDSLGSDILRSLHEILQAVDMEQDPWIKKLRQQKDQRSQENLLNALEKRKTFCMAQMSKLLRQAVSIHEDLGQWAADAFISEVLKRLETKRARQPTDILDTLEERSELCL</sequence>
<dbReference type="EMBL" id="GG692429">
    <property type="protein sequence ID" value="EER39516.1"/>
    <property type="molecule type" value="Genomic_DNA"/>
</dbReference>
<dbReference type="GO" id="GO:0005524">
    <property type="term" value="F:ATP binding"/>
    <property type="evidence" value="ECO:0007669"/>
    <property type="project" value="InterPro"/>
</dbReference>
<evidence type="ECO:0000259" key="2">
    <source>
        <dbReference type="PROSITE" id="PS51192"/>
    </source>
</evidence>
<dbReference type="PROSITE" id="PS51192">
    <property type="entry name" value="HELICASE_ATP_BIND_1"/>
    <property type="match status" value="1"/>
</dbReference>
<feature type="domain" description="Helicase ATP-binding" evidence="2">
    <location>
        <begin position="54"/>
        <end position="211"/>
    </location>
</feature>
<dbReference type="Proteomes" id="UP000002624">
    <property type="component" value="Unassembled WGS sequence"/>
</dbReference>
<feature type="compositionally biased region" description="Basic and acidic residues" evidence="1">
    <location>
        <begin position="1"/>
        <end position="10"/>
    </location>
</feature>
<name>C6HK90_AJECH</name>
<dbReference type="VEuPathDB" id="FungiDB:HCDG_06621"/>
<dbReference type="Pfam" id="PF00270">
    <property type="entry name" value="DEAD"/>
    <property type="match status" value="1"/>
</dbReference>
<evidence type="ECO:0000256" key="1">
    <source>
        <dbReference type="SAM" id="MobiDB-lite"/>
    </source>
</evidence>
<dbReference type="SMART" id="SM00487">
    <property type="entry name" value="DEXDc"/>
    <property type="match status" value="1"/>
</dbReference>
<dbReference type="GO" id="GO:0005737">
    <property type="term" value="C:cytoplasm"/>
    <property type="evidence" value="ECO:0007669"/>
    <property type="project" value="TreeGrafter"/>
</dbReference>
<dbReference type="GO" id="GO:0003676">
    <property type="term" value="F:nucleic acid binding"/>
    <property type="evidence" value="ECO:0007669"/>
    <property type="project" value="InterPro"/>
</dbReference>
<dbReference type="PANTHER" id="PTHR14074">
    <property type="entry name" value="HELICASE WITH DEATH DOMAIN-RELATED"/>
    <property type="match status" value="1"/>
</dbReference>
<reference evidence="4" key="1">
    <citation type="submission" date="2009-05" db="EMBL/GenBank/DDBJ databases">
        <title>The genome sequence of Ajellomyces capsulatus strain H143.</title>
        <authorList>
            <person name="Champion M."/>
            <person name="Cuomo C.A."/>
            <person name="Ma L.-J."/>
            <person name="Henn M.R."/>
            <person name="Sil A."/>
            <person name="Goldman B."/>
            <person name="Young S.K."/>
            <person name="Kodira C.D."/>
            <person name="Zeng Q."/>
            <person name="Koehrsen M."/>
            <person name="Alvarado L."/>
            <person name="Berlin A.M."/>
            <person name="Borenstein D."/>
            <person name="Chen Z."/>
            <person name="Engels R."/>
            <person name="Freedman E."/>
            <person name="Gellesch M."/>
            <person name="Goldberg J."/>
            <person name="Griggs A."/>
            <person name="Gujja S."/>
            <person name="Heiman D.I."/>
            <person name="Hepburn T.A."/>
            <person name="Howarth C."/>
            <person name="Jen D."/>
            <person name="Larson L."/>
            <person name="Lewis B."/>
            <person name="Mehta T."/>
            <person name="Park D."/>
            <person name="Pearson M."/>
            <person name="Roberts A."/>
            <person name="Saif S."/>
            <person name="Shea T.D."/>
            <person name="Shenoy N."/>
            <person name="Sisk P."/>
            <person name="Stolte C."/>
            <person name="Sykes S."/>
            <person name="Walk T."/>
            <person name="White J."/>
            <person name="Yandava C."/>
            <person name="Klein B."/>
            <person name="McEwen J.G."/>
            <person name="Puccia R."/>
            <person name="Goldman G.H."/>
            <person name="Felipe M.S."/>
            <person name="Nino-Vega G."/>
            <person name="San-Blas G."/>
            <person name="Taylor J.W."/>
            <person name="Mendoza L."/>
            <person name="Galagan J.E."/>
            <person name="Nusbaum C."/>
            <person name="Birren B.W."/>
        </authorList>
    </citation>
    <scope>NUCLEOTIDE SEQUENCE [LARGE SCALE GENOMIC DNA]</scope>
    <source>
        <strain evidence="4">H143</strain>
    </source>
</reference>